<feature type="compositionally biased region" description="Polar residues" evidence="1">
    <location>
        <begin position="887"/>
        <end position="905"/>
    </location>
</feature>
<dbReference type="eggNOG" id="KOG3528">
    <property type="taxonomic scope" value="Eukaryota"/>
</dbReference>
<feature type="compositionally biased region" description="Acidic residues" evidence="1">
    <location>
        <begin position="581"/>
        <end position="590"/>
    </location>
</feature>
<dbReference type="InterPro" id="IPR011993">
    <property type="entry name" value="PH-like_dom_sf"/>
</dbReference>
<dbReference type="Pfam" id="PF00595">
    <property type="entry name" value="PDZ"/>
    <property type="match status" value="1"/>
</dbReference>
<dbReference type="PANTHER" id="PTHR12752:SF2">
    <property type="entry name" value="PDZ AND PLECKSTRIN HOMOLOGY DOMAINS 1"/>
    <property type="match status" value="1"/>
</dbReference>
<dbReference type="InterPro" id="IPR036034">
    <property type="entry name" value="PDZ_sf"/>
</dbReference>
<feature type="region of interest" description="Disordered" evidence="1">
    <location>
        <begin position="887"/>
        <end position="909"/>
    </location>
</feature>
<dbReference type="Bgee" id="ENSAMXG00000011493">
    <property type="expression patterns" value="Expressed in camera-type eye and 1 other cell type or tissue"/>
</dbReference>
<dbReference type="InterPro" id="IPR001849">
    <property type="entry name" value="PH_domain"/>
</dbReference>
<dbReference type="Gene3D" id="2.30.29.30">
    <property type="entry name" value="Pleckstrin-homology domain (PH domain)/Phosphotyrosine-binding domain (PTB)"/>
    <property type="match status" value="2"/>
</dbReference>
<dbReference type="SUPFAM" id="SSF50156">
    <property type="entry name" value="PDZ domain-like"/>
    <property type="match status" value="1"/>
</dbReference>
<dbReference type="SUPFAM" id="SSF50729">
    <property type="entry name" value="PH domain-like"/>
    <property type="match status" value="2"/>
</dbReference>
<dbReference type="GeneTree" id="ENSGT00530000064469"/>
<evidence type="ECO:0008006" key="6">
    <source>
        <dbReference type="Google" id="ProtNLM"/>
    </source>
</evidence>
<keyword evidence="5" id="KW-1185">Reference proteome</keyword>
<dbReference type="PANTHER" id="PTHR12752">
    <property type="entry name" value="PHOSPHOINOSITOL 3-PHOSPHATE-BINDING PROTEIN"/>
    <property type="match status" value="1"/>
</dbReference>
<dbReference type="PROSITE" id="PS50106">
    <property type="entry name" value="PDZ"/>
    <property type="match status" value="1"/>
</dbReference>
<name>W5KW63_ASTMX</name>
<reference evidence="4" key="3">
    <citation type="submission" date="2025-08" db="UniProtKB">
        <authorList>
            <consortium name="Ensembl"/>
        </authorList>
    </citation>
    <scope>IDENTIFICATION</scope>
</reference>
<feature type="compositionally biased region" description="Polar residues" evidence="1">
    <location>
        <begin position="758"/>
        <end position="780"/>
    </location>
</feature>
<evidence type="ECO:0000313" key="5">
    <source>
        <dbReference type="Proteomes" id="UP000018467"/>
    </source>
</evidence>
<dbReference type="STRING" id="7994.ENSAMXP00000011825"/>
<sequence>MQNISFSGLHFSRVKKDCCAGLEKPKCFLDAALQSRMSKRRGRNSRRRRSSCSSKQSNTTSSSQNHMKSPLDNVVQADETTEKGETDSFCKENNLSDQEEKEQETPRQDNLFRRASYGDLYGDTKVKMSLSDGVDKDKGLKITHSVTIDDFGRSAPKIIFQRSHESAAGEIVSSVIAVTTAKVKCVSSSVRLEINEVVQSEDSDFKTTLVLQSEQGKATEACFQSQKVETAGSSQAYPSWSQCTTGYNQNAKQHCENVSYKVSIAELKTDVKDMSCNPSSLGSQDEIDCCKSCCKDHFCGHSAGGFTDTDFTLVDGSSTCSSPIGFWLPQKQLSLPESLCNETLWDIPPPIEFADKESDVLQNLTHNVESCQIHDDVFKEPGNPWNKDTGKCQLDLDNDESRFKPVGCDQFDLEGQEHLYTRTPVSRSSFTKNFIESHEGKMRLRNNSIAILETKTQANSYMEVPTKRRRTFPGVAYPLNQARESIPSCRESFSSGTLSSFFMRSLPSQAERTARFYVDDDRLGPFERESRKSSSSSSYRPSSCSIYGQDNIKAYSTTKNPFYPTRSDETSEDVFLKSGQEDPEDPEAEVGELMRSAGRSNTRSSSAGPLEQSEVTESGFDEEMVEMEETSLIGLAEDFFQKNLLIQVIPPSPYNSEEHICDGAPQSRTKTQTYEDQEVVGCQKKRSGSVMTIIIGAHEQRFLQNSSASGSMSEDISQNNQQESAESATETCSAMSEPVLASPSEQLDVEKQCMEESNPPSDQQMTSVSSCCPSENQTETPLEMNPADVLEMPNEDVPAKRIQNYRRPSREEAMASNRGRQTSMGIRRTSKSYQSDMAERQSTPKSLDFREHLKPPGDCALKDSEENSDHWAKKRKLFKETKQWSSAGGSSITSNITEESDTVNSEDARSVDMSIEDRGFYTETFHSASWIYRGDDVNPTETAQGLSNRPHPVAVRERTVKINKGLGEYPWGFRIQFSKPIVVTEVDTNGAAEEAGLQVGDYVLAVNGTDVTSVPHSEAADLARQGPDLLTLTIGSDIGRTPNTPRPACRGYLHKRTQSSLLKGWRKRWFVLRHDCCLYYYRNKRDEGKSRALSAMKLEGAVVEADSSLGKPFVFKCCPVSGTRVYYFCATSNQEMRRWLEAMERAVHPITQNHVWVDVTRHNSNMPPLAVKNPECLGLLHLLDRSKDSWVQHYCILKDGCLYFYGSIRSTYAVGGIYLHGYLVREQPLGSKRSTIELKPPSEEFKVFHLCAENANENKRYKTKFHKIPCQVKSLVKFTLSFAQRGRVSIQRRHVILSCVAYLRCLISASESFHCQRILLVLSESVACWVVLQRTQPCHAAKMLNRAHHYSNDYSNVVLTGFELESELLILKIIKIKVNNL</sequence>
<feature type="compositionally biased region" description="Basic and acidic residues" evidence="1">
    <location>
        <begin position="80"/>
        <end position="90"/>
    </location>
</feature>
<dbReference type="PROSITE" id="PS50003">
    <property type="entry name" value="PH_DOMAIN"/>
    <property type="match status" value="1"/>
</dbReference>
<dbReference type="SMART" id="SM00233">
    <property type="entry name" value="PH"/>
    <property type="match status" value="2"/>
</dbReference>
<feature type="domain" description="PH" evidence="2">
    <location>
        <begin position="1046"/>
        <end position="1148"/>
    </location>
</feature>
<dbReference type="Pfam" id="PF00169">
    <property type="entry name" value="PH"/>
    <property type="match status" value="2"/>
</dbReference>
<dbReference type="Ensembl" id="ENSAMXT00000011825.2">
    <property type="protein sequence ID" value="ENSAMXP00000011825.2"/>
    <property type="gene ID" value="ENSAMXG00000011493.2"/>
</dbReference>
<dbReference type="InParanoid" id="W5KW63"/>
<feature type="compositionally biased region" description="Basic and acidic residues" evidence="1">
    <location>
        <begin position="103"/>
        <end position="112"/>
    </location>
</feature>
<feature type="domain" description="PDZ" evidence="3">
    <location>
        <begin position="959"/>
        <end position="1034"/>
    </location>
</feature>
<reference evidence="5" key="2">
    <citation type="journal article" date="2014" name="Nat. Commun.">
        <title>The cavefish genome reveals candidate genes for eye loss.</title>
        <authorList>
            <person name="McGaugh S.E."/>
            <person name="Gross J.B."/>
            <person name="Aken B."/>
            <person name="Blin M."/>
            <person name="Borowsky R."/>
            <person name="Chalopin D."/>
            <person name="Hinaux H."/>
            <person name="Jeffery W.R."/>
            <person name="Keene A."/>
            <person name="Ma L."/>
            <person name="Minx P."/>
            <person name="Murphy D."/>
            <person name="O'Quin K.E."/>
            <person name="Retaux S."/>
            <person name="Rohner N."/>
            <person name="Searle S.M."/>
            <person name="Stahl B.A."/>
            <person name="Tabin C."/>
            <person name="Volff J.N."/>
            <person name="Yoshizawa M."/>
            <person name="Warren W.C."/>
        </authorList>
    </citation>
    <scope>NUCLEOTIDE SEQUENCE [LARGE SCALE GENOMIC DNA]</scope>
    <source>
        <strain evidence="5">female</strain>
    </source>
</reference>
<accession>W5KW63</accession>
<feature type="region of interest" description="Disordered" evidence="1">
    <location>
        <begin position="37"/>
        <end position="114"/>
    </location>
</feature>
<feature type="region of interest" description="Disordered" evidence="1">
    <location>
        <begin position="807"/>
        <end position="866"/>
    </location>
</feature>
<feature type="region of interest" description="Disordered" evidence="1">
    <location>
        <begin position="705"/>
        <end position="781"/>
    </location>
</feature>
<protein>
    <recommendedName>
        <fullName evidence="6">PDZ and pleckstrin homology domains 1</fullName>
    </recommendedName>
</protein>
<feature type="region of interest" description="Disordered" evidence="1">
    <location>
        <begin position="557"/>
        <end position="619"/>
    </location>
</feature>
<dbReference type="Gene3D" id="2.30.42.10">
    <property type="match status" value="1"/>
</dbReference>
<feature type="compositionally biased region" description="Polar residues" evidence="1">
    <location>
        <begin position="831"/>
        <end position="845"/>
    </location>
</feature>
<dbReference type="Proteomes" id="UP000018467">
    <property type="component" value="Unassembled WGS sequence"/>
</dbReference>
<feature type="compositionally biased region" description="Basic and acidic residues" evidence="1">
    <location>
        <begin position="847"/>
        <end position="866"/>
    </location>
</feature>
<evidence type="ECO:0000256" key="1">
    <source>
        <dbReference type="SAM" id="MobiDB-lite"/>
    </source>
</evidence>
<dbReference type="HOGENOM" id="CLU_268219_0_0_1"/>
<dbReference type="SMART" id="SM00228">
    <property type="entry name" value="PDZ"/>
    <property type="match status" value="1"/>
</dbReference>
<organism evidence="4 5">
    <name type="scientific">Astyanax mexicanus</name>
    <name type="common">Blind cave fish</name>
    <name type="synonym">Astyanax fasciatus mexicanus</name>
    <dbReference type="NCBI Taxonomy" id="7994"/>
    <lineage>
        <taxon>Eukaryota</taxon>
        <taxon>Metazoa</taxon>
        <taxon>Chordata</taxon>
        <taxon>Craniata</taxon>
        <taxon>Vertebrata</taxon>
        <taxon>Euteleostomi</taxon>
        <taxon>Actinopterygii</taxon>
        <taxon>Neopterygii</taxon>
        <taxon>Teleostei</taxon>
        <taxon>Ostariophysi</taxon>
        <taxon>Characiformes</taxon>
        <taxon>Characoidei</taxon>
        <taxon>Acestrorhamphidae</taxon>
        <taxon>Acestrorhamphinae</taxon>
        <taxon>Astyanax</taxon>
    </lineage>
</organism>
<feature type="compositionally biased region" description="Polar residues" evidence="1">
    <location>
        <begin position="705"/>
        <end position="734"/>
    </location>
</feature>
<reference evidence="5" key="1">
    <citation type="submission" date="2013-03" db="EMBL/GenBank/DDBJ databases">
        <authorList>
            <person name="Jeffery W."/>
            <person name="Warren W."/>
            <person name="Wilson R.K."/>
        </authorList>
    </citation>
    <scope>NUCLEOTIDE SEQUENCE</scope>
    <source>
        <strain evidence="5">female</strain>
    </source>
</reference>
<evidence type="ECO:0000259" key="3">
    <source>
        <dbReference type="PROSITE" id="PS50106"/>
    </source>
</evidence>
<feature type="compositionally biased region" description="Low complexity" evidence="1">
    <location>
        <begin position="51"/>
        <end position="64"/>
    </location>
</feature>
<feature type="compositionally biased region" description="Basic residues" evidence="1">
    <location>
        <begin position="37"/>
        <end position="50"/>
    </location>
</feature>
<dbReference type="CDD" id="cd00136">
    <property type="entry name" value="PDZ_canonical"/>
    <property type="match status" value="1"/>
</dbReference>
<feature type="compositionally biased region" description="Polar residues" evidence="1">
    <location>
        <begin position="598"/>
        <end position="607"/>
    </location>
</feature>
<evidence type="ECO:0000313" key="4">
    <source>
        <dbReference type="Ensembl" id="ENSAMXP00000011825.2"/>
    </source>
</evidence>
<evidence type="ECO:0000259" key="2">
    <source>
        <dbReference type="PROSITE" id="PS50003"/>
    </source>
</evidence>
<dbReference type="InterPro" id="IPR001478">
    <property type="entry name" value="PDZ"/>
</dbReference>
<proteinExistence type="predicted"/>
<reference evidence="4" key="4">
    <citation type="submission" date="2025-09" db="UniProtKB">
        <authorList>
            <consortium name="Ensembl"/>
        </authorList>
    </citation>
    <scope>IDENTIFICATION</scope>
</reference>